<keyword evidence="1" id="KW-0812">Transmembrane</keyword>
<dbReference type="EMBL" id="BAAFJT010000001">
    <property type="protein sequence ID" value="GAB0179367.1"/>
    <property type="molecule type" value="Genomic_DNA"/>
</dbReference>
<protein>
    <submittedName>
        <fullName evidence="3">Mitochondrial enolase superfamily member 1</fullName>
    </submittedName>
</protein>
<dbReference type="InterPro" id="IPR043502">
    <property type="entry name" value="DNA/RNA_pol_sf"/>
</dbReference>
<dbReference type="SUPFAM" id="SSF56672">
    <property type="entry name" value="DNA/RNA polymerases"/>
    <property type="match status" value="1"/>
</dbReference>
<evidence type="ECO:0000313" key="4">
    <source>
        <dbReference type="Proteomes" id="UP001623348"/>
    </source>
</evidence>
<keyword evidence="4" id="KW-1185">Reference proteome</keyword>
<feature type="domain" description="Reverse transcriptase" evidence="2">
    <location>
        <begin position="226"/>
        <end position="332"/>
    </location>
</feature>
<gene>
    <name evidence="3" type="ORF">GRJ2_000402000</name>
</gene>
<evidence type="ECO:0000256" key="1">
    <source>
        <dbReference type="SAM" id="Phobius"/>
    </source>
</evidence>
<dbReference type="Pfam" id="PF00078">
    <property type="entry name" value="RVT_1"/>
    <property type="match status" value="1"/>
</dbReference>
<keyword evidence="1" id="KW-0472">Membrane</keyword>
<dbReference type="InterPro" id="IPR000477">
    <property type="entry name" value="RT_dom"/>
</dbReference>
<dbReference type="AlphaFoldDB" id="A0ABC9W3H2"/>
<proteinExistence type="predicted"/>
<keyword evidence="1" id="KW-1133">Transmembrane helix</keyword>
<feature type="transmembrane region" description="Helical" evidence="1">
    <location>
        <begin position="330"/>
        <end position="349"/>
    </location>
</feature>
<sequence>MMFNKAKCKVLYIGWHNSEHIKGCESSPEEKELGALVDEKHPTEQCALADQKAKCILGYIKRHVTSRSKEVILPLYSALMRPHLEYCIQIWGPQYKKDRELLEQVQRRTTKMIRGLEHLSYEDRLRELGKRNSPLFVVVPLCHSTEDRDLGDDKLPADLELVLDLLLQMEAQKSMGPDGIHPRVLKELVDVIVGPLSIIFQQTWESGEVPVDWKLANVVPIFKKGKKEDPGNYRPVSLTSVPGKIMEKVILGVIEKHLRDNIVIGHIQHRFTKGKSCLTSLLSFYDKITYLVDRVKPVDLVGLDFSKAFHAVSHSILLDKLSSTQLDKSIIRWAMAVIVFLALAVLGIVQNPLQMSDKLDVAIHRFMQQCTE</sequence>
<comment type="caution">
    <text evidence="3">The sequence shown here is derived from an EMBL/GenBank/DDBJ whole genome shotgun (WGS) entry which is preliminary data.</text>
</comment>
<reference evidence="3 4" key="1">
    <citation type="submission" date="2024-06" db="EMBL/GenBank/DDBJ databases">
        <title>The draft genome of Grus japonensis, version 3.</title>
        <authorList>
            <person name="Nabeshima K."/>
            <person name="Suzuki S."/>
            <person name="Onuma M."/>
        </authorList>
    </citation>
    <scope>NUCLEOTIDE SEQUENCE [LARGE SCALE GENOMIC DNA]</scope>
    <source>
        <strain evidence="3 4">451A</strain>
    </source>
</reference>
<dbReference type="PANTHER" id="PTHR33332">
    <property type="entry name" value="REVERSE TRANSCRIPTASE DOMAIN-CONTAINING PROTEIN"/>
    <property type="match status" value="1"/>
</dbReference>
<accession>A0ABC9W3H2</accession>
<evidence type="ECO:0000259" key="2">
    <source>
        <dbReference type="Pfam" id="PF00078"/>
    </source>
</evidence>
<evidence type="ECO:0000313" key="3">
    <source>
        <dbReference type="EMBL" id="GAB0179367.1"/>
    </source>
</evidence>
<name>A0ABC9W3H2_GRUJA</name>
<organism evidence="3 4">
    <name type="scientific">Grus japonensis</name>
    <name type="common">Japanese crane</name>
    <name type="synonym">Red-crowned crane</name>
    <dbReference type="NCBI Taxonomy" id="30415"/>
    <lineage>
        <taxon>Eukaryota</taxon>
        <taxon>Metazoa</taxon>
        <taxon>Chordata</taxon>
        <taxon>Craniata</taxon>
        <taxon>Vertebrata</taxon>
        <taxon>Euteleostomi</taxon>
        <taxon>Archelosauria</taxon>
        <taxon>Archosauria</taxon>
        <taxon>Dinosauria</taxon>
        <taxon>Saurischia</taxon>
        <taxon>Theropoda</taxon>
        <taxon>Coelurosauria</taxon>
        <taxon>Aves</taxon>
        <taxon>Neognathae</taxon>
        <taxon>Neoaves</taxon>
        <taxon>Gruiformes</taxon>
        <taxon>Gruidae</taxon>
        <taxon>Grus</taxon>
    </lineage>
</organism>
<dbReference type="Proteomes" id="UP001623348">
    <property type="component" value="Unassembled WGS sequence"/>
</dbReference>